<organism evidence="11 12">
    <name type="scientific">Treponema bryantii</name>
    <dbReference type="NCBI Taxonomy" id="163"/>
    <lineage>
        <taxon>Bacteria</taxon>
        <taxon>Pseudomonadati</taxon>
        <taxon>Spirochaetota</taxon>
        <taxon>Spirochaetia</taxon>
        <taxon>Spirochaetales</taxon>
        <taxon>Treponemataceae</taxon>
        <taxon>Treponema</taxon>
    </lineage>
</organism>
<dbReference type="InterPro" id="IPR010827">
    <property type="entry name" value="BamA/TamA_POTRA"/>
</dbReference>
<dbReference type="GO" id="GO:0071709">
    <property type="term" value="P:membrane assembly"/>
    <property type="evidence" value="ECO:0007669"/>
    <property type="project" value="InterPro"/>
</dbReference>
<evidence type="ECO:0000256" key="2">
    <source>
        <dbReference type="ARBA" id="ARBA00022452"/>
    </source>
</evidence>
<reference evidence="11 12" key="1">
    <citation type="submission" date="2016-10" db="EMBL/GenBank/DDBJ databases">
        <authorList>
            <person name="de Groot N.N."/>
        </authorList>
    </citation>
    <scope>NUCLEOTIDE SEQUENCE [LARGE SCALE GENOMIC DNA]</scope>
    <source>
        <strain evidence="11 12">B25</strain>
    </source>
</reference>
<feature type="domain" description="POTRA" evidence="10">
    <location>
        <begin position="184"/>
        <end position="270"/>
    </location>
</feature>
<keyword evidence="3" id="KW-0812">Transmembrane</keyword>
<evidence type="ECO:0000256" key="7">
    <source>
        <dbReference type="ARBA" id="ARBA00023237"/>
    </source>
</evidence>
<gene>
    <name evidence="11" type="ORF">SAMN04487977_101284</name>
</gene>
<dbReference type="InterPro" id="IPR034746">
    <property type="entry name" value="POTRA"/>
</dbReference>
<dbReference type="Pfam" id="PF01103">
    <property type="entry name" value="Omp85"/>
    <property type="match status" value="1"/>
</dbReference>
<evidence type="ECO:0000259" key="10">
    <source>
        <dbReference type="PROSITE" id="PS51779"/>
    </source>
</evidence>
<dbReference type="Gene3D" id="2.40.160.50">
    <property type="entry name" value="membrane protein fhac: a member of the omp85/tpsb transporter family"/>
    <property type="match status" value="1"/>
</dbReference>
<protein>
    <recommendedName>
        <fullName evidence="8">Outer membrane protein assembly factor BamA</fullName>
    </recommendedName>
</protein>
<dbReference type="EMBL" id="FOFU01000001">
    <property type="protein sequence ID" value="SEP74282.1"/>
    <property type="molecule type" value="Genomic_DNA"/>
</dbReference>
<keyword evidence="5" id="KW-0677">Repeat</keyword>
<evidence type="ECO:0000313" key="12">
    <source>
        <dbReference type="Proteomes" id="UP000182360"/>
    </source>
</evidence>
<evidence type="ECO:0000256" key="6">
    <source>
        <dbReference type="ARBA" id="ARBA00023136"/>
    </source>
</evidence>
<accession>A0A1H9ABZ9</accession>
<proteinExistence type="predicted"/>
<keyword evidence="6" id="KW-0472">Membrane</keyword>
<evidence type="ECO:0000256" key="3">
    <source>
        <dbReference type="ARBA" id="ARBA00022692"/>
    </source>
</evidence>
<evidence type="ECO:0000256" key="4">
    <source>
        <dbReference type="ARBA" id="ARBA00022729"/>
    </source>
</evidence>
<dbReference type="PIRSF" id="PIRSF006076">
    <property type="entry name" value="OM_assembly_OMP85"/>
    <property type="match status" value="1"/>
</dbReference>
<comment type="subcellular location">
    <subcellularLocation>
        <location evidence="1">Membrane</location>
    </subcellularLocation>
</comment>
<feature type="signal peptide" evidence="9">
    <location>
        <begin position="1"/>
        <end position="20"/>
    </location>
</feature>
<dbReference type="Proteomes" id="UP000182360">
    <property type="component" value="Unassembled WGS sequence"/>
</dbReference>
<dbReference type="PROSITE" id="PS51779">
    <property type="entry name" value="POTRA"/>
    <property type="match status" value="4"/>
</dbReference>
<evidence type="ECO:0000256" key="5">
    <source>
        <dbReference type="ARBA" id="ARBA00022737"/>
    </source>
</evidence>
<evidence type="ECO:0000256" key="8">
    <source>
        <dbReference type="NCBIfam" id="TIGR03303"/>
    </source>
</evidence>
<name>A0A1H9ABZ9_9SPIR</name>
<sequence length="799" mass="90730">MYRKVIAILFLSFVSLFALSAQSDEWFWNQPISKIDFNGLKNVKKSDLNGITSSFINSPFTDETYNELLDRLYSLEFFEDITPYAKHASNDSSDVLLVFEVVERPVIKSINFVGNHKIRNGELREQIKNKTSDIFIESKVLIDERIIRNYYLKKGFNASYVSHKTEKTEDGIVVSFEISEGSSSVIREIKFTGNSIASSRALKRKLALKEVGLFKDGAYQSSTLEQDKQTIIKYYQERGYADANILDVKIDTAFNEEKQRDELTILFMIQEGAQYTYAGLRISGNEVFTEKELLKQKKLKEGQIYNATKFQEDVAAITNVYHENGYMMNEFYPVPVKDSDRHEISYDLTIKEHSRSHIENIIIKGNNKTKEFVIKREIPITAGDTFSNDKIINGLRNLMNLRYFSNIVPEVQQGTEGNLVDLIFSVEEQSTSSVNFGITFSGATEASESFLPISLFAKVENSNLFGEGRTVSAGTTLSPNEQSIDLAYSQNWIGKYPIAFNAALSFSHSRPTGLKNFWTPNLQLIQNNYYMDYNDWSITLSSGLSRRWTPDYAILTLAGGISSSLQKNIFDESINVPVEAAISSYANRWGISNSIYGSFSVDNRDINYDPSKGWFASQRFTWHGLIPGLEKEFYLRSDTKLEGYFKLFDIPVTDNWNFKMVFAAYTGFSAIIPVENGINTKNAIYVDGLLNGRGWSDIYKEARGLAMLSNRVELRVPVVPGIIGVDGFWDAAAVKSKLSDMGSLGIEDFYFSYGPGIRVLIPQLPLHLMFAWRYRIEDGKPKFADTPFNFVLSFNIVNY</sequence>
<feature type="chain" id="PRO_5010216671" description="Outer membrane protein assembly factor BamA" evidence="9">
    <location>
        <begin position="21"/>
        <end position="799"/>
    </location>
</feature>
<keyword evidence="7" id="KW-0998">Cell outer membrane</keyword>
<dbReference type="PANTHER" id="PTHR12815:SF47">
    <property type="entry name" value="TRANSLOCATION AND ASSEMBLY MODULE SUBUNIT TAMA"/>
    <property type="match status" value="1"/>
</dbReference>
<dbReference type="Gene3D" id="3.10.20.310">
    <property type="entry name" value="membrane protein fhac"/>
    <property type="match status" value="5"/>
</dbReference>
<feature type="domain" description="POTRA" evidence="10">
    <location>
        <begin position="356"/>
        <end position="429"/>
    </location>
</feature>
<evidence type="ECO:0000313" key="11">
    <source>
        <dbReference type="EMBL" id="SEP74282.1"/>
    </source>
</evidence>
<dbReference type="Pfam" id="PF07244">
    <property type="entry name" value="POTRA"/>
    <property type="match status" value="5"/>
</dbReference>
<dbReference type="OrthoDB" id="9776356at2"/>
<keyword evidence="12" id="KW-1185">Reference proteome</keyword>
<feature type="domain" description="POTRA" evidence="10">
    <location>
        <begin position="105"/>
        <end position="181"/>
    </location>
</feature>
<dbReference type="STRING" id="163.SAMN04487775_10477"/>
<dbReference type="InterPro" id="IPR000184">
    <property type="entry name" value="Bac_surfAg_D15"/>
</dbReference>
<dbReference type="InterPro" id="IPR039910">
    <property type="entry name" value="D15-like"/>
</dbReference>
<dbReference type="RefSeq" id="WP_074640207.1">
    <property type="nucleotide sequence ID" value="NZ_FOFU01000001.1"/>
</dbReference>
<dbReference type="NCBIfam" id="TIGR03303">
    <property type="entry name" value="OM_YaeT"/>
    <property type="match status" value="1"/>
</dbReference>
<keyword evidence="4 9" id="KW-0732">Signal</keyword>
<dbReference type="PANTHER" id="PTHR12815">
    <property type="entry name" value="SORTING AND ASSEMBLY MACHINERY SAMM50 PROTEIN FAMILY MEMBER"/>
    <property type="match status" value="1"/>
</dbReference>
<dbReference type="GO" id="GO:0009279">
    <property type="term" value="C:cell outer membrane"/>
    <property type="evidence" value="ECO:0007669"/>
    <property type="project" value="UniProtKB-UniRule"/>
</dbReference>
<dbReference type="InterPro" id="IPR023707">
    <property type="entry name" value="OM_assembly_BamA"/>
</dbReference>
<evidence type="ECO:0000256" key="1">
    <source>
        <dbReference type="ARBA" id="ARBA00004370"/>
    </source>
</evidence>
<feature type="domain" description="POTRA" evidence="10">
    <location>
        <begin position="275"/>
        <end position="353"/>
    </location>
</feature>
<dbReference type="AlphaFoldDB" id="A0A1H9ABZ9"/>
<evidence type="ECO:0000256" key="9">
    <source>
        <dbReference type="SAM" id="SignalP"/>
    </source>
</evidence>
<keyword evidence="2" id="KW-1134">Transmembrane beta strand</keyword>